<dbReference type="Pfam" id="PF01494">
    <property type="entry name" value="FAD_binding_3"/>
    <property type="match status" value="1"/>
</dbReference>
<sequence>METDVLVVGAGPTGLMLSAWLTRLGVAHELVDGKAEPTRQSRALGVHSRSMEIYAQLGMIDPVRDRVTWAPRVRPGWESRAAAGGLPLGRLGSRQTPYPGVHILEQSVNERLLLAHLESLGGQVSWRHRLETLTDHGTHVEAGLEGPDGQRTVTARWCVGADGAGSRVRTLSGIGFGGVTNPQTFWLADARGVRGTTEGAINIRAGSDRFLITFPMPGRGHHRIIGMVSDTRGDGPGGDGSEIAEDDVRGPTARQFGVEYDVADWFTTYRIHHRVAERFRSGRVLLAGDAAHVHSPVGAQGMNTGLQDAHNLAFKLADVVAGRAHERLMDRYAAERVPVAHRLVGTTDRIFRAVISPAPAAVRVRRFVVPTLVPLIGALLPLLPGSERIAQYIGQTRIHYWMSGADRRRGKRGKVVGRRLPWTGANHDCLTAATWQVHAYGSPLPPLEGLPVLVEQTHRFDPRHELGLTPERWLLVRPDGFVAAAAVPEEAGTVFAEVLREHGYHDEVLVAQGSVRSRT</sequence>
<keyword evidence="3" id="KW-0274">FAD</keyword>
<keyword evidence="2" id="KW-0285">Flavoprotein</keyword>
<dbReference type="InterPro" id="IPR036188">
    <property type="entry name" value="FAD/NAD-bd_sf"/>
</dbReference>
<evidence type="ECO:0000256" key="1">
    <source>
        <dbReference type="ARBA" id="ARBA00001974"/>
    </source>
</evidence>
<dbReference type="Gene3D" id="3.50.50.60">
    <property type="entry name" value="FAD/NAD(P)-binding domain"/>
    <property type="match status" value="1"/>
</dbReference>
<evidence type="ECO:0000313" key="6">
    <source>
        <dbReference type="Proteomes" id="UP001500622"/>
    </source>
</evidence>
<comment type="caution">
    <text evidence="5">The sequence shown here is derived from an EMBL/GenBank/DDBJ whole genome shotgun (WGS) entry which is preliminary data.</text>
</comment>
<evidence type="ECO:0000256" key="2">
    <source>
        <dbReference type="ARBA" id="ARBA00022630"/>
    </source>
</evidence>
<dbReference type="Proteomes" id="UP001500622">
    <property type="component" value="Unassembled WGS sequence"/>
</dbReference>
<feature type="domain" description="FAD-binding" evidence="4">
    <location>
        <begin position="2"/>
        <end position="344"/>
    </location>
</feature>
<dbReference type="PANTHER" id="PTHR43004:SF19">
    <property type="entry name" value="BINDING MONOOXYGENASE, PUTATIVE (JCVI)-RELATED"/>
    <property type="match status" value="1"/>
</dbReference>
<evidence type="ECO:0000259" key="4">
    <source>
        <dbReference type="Pfam" id="PF01494"/>
    </source>
</evidence>
<reference evidence="6" key="1">
    <citation type="journal article" date="2019" name="Int. J. Syst. Evol. Microbiol.">
        <title>The Global Catalogue of Microorganisms (GCM) 10K type strain sequencing project: providing services to taxonomists for standard genome sequencing and annotation.</title>
        <authorList>
            <consortium name="The Broad Institute Genomics Platform"/>
            <consortium name="The Broad Institute Genome Sequencing Center for Infectious Disease"/>
            <person name="Wu L."/>
            <person name="Ma J."/>
        </authorList>
    </citation>
    <scope>NUCLEOTIDE SEQUENCE [LARGE SCALE GENOMIC DNA]</scope>
    <source>
        <strain evidence="6">JCM 17810</strain>
    </source>
</reference>
<protein>
    <submittedName>
        <fullName evidence="5">FAD-dependent monooxygenase</fullName>
    </submittedName>
</protein>
<keyword evidence="6" id="KW-1185">Reference proteome</keyword>
<dbReference type="Gene3D" id="3.30.70.2450">
    <property type="match status" value="1"/>
</dbReference>
<keyword evidence="5" id="KW-0560">Oxidoreductase</keyword>
<keyword evidence="5" id="KW-0503">Monooxygenase</keyword>
<organism evidence="5 6">
    <name type="scientific">Georgenia halophila</name>
    <dbReference type="NCBI Taxonomy" id="620889"/>
    <lineage>
        <taxon>Bacteria</taxon>
        <taxon>Bacillati</taxon>
        <taxon>Actinomycetota</taxon>
        <taxon>Actinomycetes</taxon>
        <taxon>Micrococcales</taxon>
        <taxon>Bogoriellaceae</taxon>
        <taxon>Georgenia</taxon>
    </lineage>
</organism>
<evidence type="ECO:0000256" key="3">
    <source>
        <dbReference type="ARBA" id="ARBA00022827"/>
    </source>
</evidence>
<accession>A0ABP8LNP4</accession>
<comment type="cofactor">
    <cofactor evidence="1">
        <name>FAD</name>
        <dbReference type="ChEBI" id="CHEBI:57692"/>
    </cofactor>
</comment>
<dbReference type="InterPro" id="IPR050641">
    <property type="entry name" value="RIFMO-like"/>
</dbReference>
<dbReference type="RefSeq" id="WP_345218450.1">
    <property type="nucleotide sequence ID" value="NZ_BAABGN010000013.1"/>
</dbReference>
<gene>
    <name evidence="5" type="ORF">GCM10023169_37880</name>
</gene>
<dbReference type="GO" id="GO:0004497">
    <property type="term" value="F:monooxygenase activity"/>
    <property type="evidence" value="ECO:0007669"/>
    <property type="project" value="UniProtKB-KW"/>
</dbReference>
<proteinExistence type="predicted"/>
<dbReference type="SUPFAM" id="SSF51905">
    <property type="entry name" value="FAD/NAD(P)-binding domain"/>
    <property type="match status" value="1"/>
</dbReference>
<dbReference type="InterPro" id="IPR002938">
    <property type="entry name" value="FAD-bd"/>
</dbReference>
<name>A0ABP8LNP4_9MICO</name>
<dbReference type="PRINTS" id="PR00420">
    <property type="entry name" value="RNGMNOXGNASE"/>
</dbReference>
<dbReference type="PANTHER" id="PTHR43004">
    <property type="entry name" value="TRK SYSTEM POTASSIUM UPTAKE PROTEIN"/>
    <property type="match status" value="1"/>
</dbReference>
<evidence type="ECO:0000313" key="5">
    <source>
        <dbReference type="EMBL" id="GAA4432283.1"/>
    </source>
</evidence>
<dbReference type="EMBL" id="BAABGN010000013">
    <property type="protein sequence ID" value="GAA4432283.1"/>
    <property type="molecule type" value="Genomic_DNA"/>
</dbReference>